<evidence type="ECO:0000313" key="9">
    <source>
        <dbReference type="Proteomes" id="UP000432727"/>
    </source>
</evidence>
<evidence type="ECO:0000256" key="4">
    <source>
        <dbReference type="ARBA" id="ARBA00019595"/>
    </source>
</evidence>
<comment type="pathway">
    <text evidence="7">Carbohydrate biosynthesis; dTDP-L-rhamnose biosynthesis.</text>
</comment>
<feature type="active site" description="Proton acceptor" evidence="5">
    <location>
        <position position="65"/>
    </location>
</feature>
<comment type="similarity">
    <text evidence="7">Belongs to the dTDP-4-dehydrorhamnose 3,5-epimerase family.</text>
</comment>
<dbReference type="EMBL" id="WTYI01000001">
    <property type="protein sequence ID" value="MXO95127.1"/>
    <property type="molecule type" value="Genomic_DNA"/>
</dbReference>
<dbReference type="AlphaFoldDB" id="A0A6I4TJ33"/>
<keyword evidence="7 8" id="KW-0413">Isomerase</keyword>
<dbReference type="RefSeq" id="WP_160594458.1">
    <property type="nucleotide sequence ID" value="NZ_WTYI01000001.1"/>
</dbReference>
<dbReference type="InterPro" id="IPR014710">
    <property type="entry name" value="RmlC-like_jellyroll"/>
</dbReference>
<dbReference type="Proteomes" id="UP000432727">
    <property type="component" value="Unassembled WGS sequence"/>
</dbReference>
<evidence type="ECO:0000256" key="5">
    <source>
        <dbReference type="PIRSR" id="PIRSR600888-1"/>
    </source>
</evidence>
<dbReference type="GO" id="GO:0008830">
    <property type="term" value="F:dTDP-4-dehydrorhamnose 3,5-epimerase activity"/>
    <property type="evidence" value="ECO:0007669"/>
    <property type="project" value="UniProtKB-UniRule"/>
</dbReference>
<dbReference type="OrthoDB" id="9800680at2"/>
<feature type="site" description="Participates in a stacking interaction with the thymidine ring of dTDP-4-oxo-6-deoxyglucose" evidence="6">
    <location>
        <position position="141"/>
    </location>
</feature>
<comment type="function">
    <text evidence="2 7">Catalyzes the epimerization of the C3' and C5'positions of dTDP-6-deoxy-D-xylo-4-hexulose, forming dTDP-6-deoxy-L-lyxo-4-hexulose.</text>
</comment>
<comment type="subunit">
    <text evidence="7">Homodimer.</text>
</comment>
<dbReference type="PANTHER" id="PTHR21047:SF2">
    <property type="entry name" value="THYMIDINE DIPHOSPHO-4-KETO-RHAMNOSE 3,5-EPIMERASE"/>
    <property type="match status" value="1"/>
</dbReference>
<evidence type="ECO:0000256" key="1">
    <source>
        <dbReference type="ARBA" id="ARBA00001298"/>
    </source>
</evidence>
<proteinExistence type="inferred from homology"/>
<dbReference type="Gene3D" id="2.60.120.10">
    <property type="entry name" value="Jelly Rolls"/>
    <property type="match status" value="1"/>
</dbReference>
<evidence type="ECO:0000256" key="7">
    <source>
        <dbReference type="RuleBase" id="RU364069"/>
    </source>
</evidence>
<dbReference type="GO" id="GO:0000271">
    <property type="term" value="P:polysaccharide biosynthetic process"/>
    <property type="evidence" value="ECO:0007669"/>
    <property type="project" value="TreeGrafter"/>
</dbReference>
<comment type="caution">
    <text evidence="8">The sequence shown here is derived from an EMBL/GenBank/DDBJ whole genome shotgun (WGS) entry which is preliminary data.</text>
</comment>
<dbReference type="SUPFAM" id="SSF51182">
    <property type="entry name" value="RmlC-like cupins"/>
    <property type="match status" value="1"/>
</dbReference>
<protein>
    <recommendedName>
        <fullName evidence="4 7">dTDP-4-dehydrorhamnose 3,5-epimerase</fullName>
        <ecNumber evidence="3 7">5.1.3.13</ecNumber>
    </recommendedName>
    <alternativeName>
        <fullName evidence="7">Thymidine diphospho-4-keto-rhamnose 3,5-epimerase</fullName>
    </alternativeName>
</protein>
<dbReference type="Pfam" id="PF00908">
    <property type="entry name" value="dTDP_sugar_isom"/>
    <property type="match status" value="1"/>
</dbReference>
<dbReference type="UniPathway" id="UPA00124"/>
<dbReference type="GO" id="GO:0019305">
    <property type="term" value="P:dTDP-rhamnose biosynthetic process"/>
    <property type="evidence" value="ECO:0007669"/>
    <property type="project" value="UniProtKB-UniRule"/>
</dbReference>
<evidence type="ECO:0000256" key="6">
    <source>
        <dbReference type="PIRSR" id="PIRSR600888-3"/>
    </source>
</evidence>
<reference evidence="8 9" key="1">
    <citation type="submission" date="2019-12" db="EMBL/GenBank/DDBJ databases">
        <title>Genomic-based taxomic classification of the family Erythrobacteraceae.</title>
        <authorList>
            <person name="Xu L."/>
        </authorList>
    </citation>
    <scope>NUCLEOTIDE SEQUENCE [LARGE SCALE GENOMIC DNA]</scope>
    <source>
        <strain evidence="8 9">JCM 12189</strain>
    </source>
</reference>
<dbReference type="GO" id="GO:0005829">
    <property type="term" value="C:cytosol"/>
    <property type="evidence" value="ECO:0007669"/>
    <property type="project" value="TreeGrafter"/>
</dbReference>
<evidence type="ECO:0000256" key="3">
    <source>
        <dbReference type="ARBA" id="ARBA00012098"/>
    </source>
</evidence>
<dbReference type="CDD" id="cd00438">
    <property type="entry name" value="cupin_RmlC"/>
    <property type="match status" value="1"/>
</dbReference>
<dbReference type="InterPro" id="IPR000888">
    <property type="entry name" value="RmlC-like"/>
</dbReference>
<dbReference type="PANTHER" id="PTHR21047">
    <property type="entry name" value="DTDP-6-DEOXY-D-GLUCOSE-3,5 EPIMERASE"/>
    <property type="match status" value="1"/>
</dbReference>
<evidence type="ECO:0000256" key="2">
    <source>
        <dbReference type="ARBA" id="ARBA00001997"/>
    </source>
</evidence>
<name>A0A6I4TJ33_9SPHN</name>
<evidence type="ECO:0000313" key="8">
    <source>
        <dbReference type="EMBL" id="MXO95127.1"/>
    </source>
</evidence>
<keyword evidence="9" id="KW-1185">Reference proteome</keyword>
<gene>
    <name evidence="8" type="primary">rfbC</name>
    <name evidence="8" type="ORF">GRI34_01685</name>
</gene>
<organism evidence="8 9">
    <name type="scientific">Qipengyuania aquimaris</name>
    <dbReference type="NCBI Taxonomy" id="255984"/>
    <lineage>
        <taxon>Bacteria</taxon>
        <taxon>Pseudomonadati</taxon>
        <taxon>Pseudomonadota</taxon>
        <taxon>Alphaproteobacteria</taxon>
        <taxon>Sphingomonadales</taxon>
        <taxon>Erythrobacteraceae</taxon>
        <taxon>Qipengyuania</taxon>
    </lineage>
</organism>
<dbReference type="EC" id="5.1.3.13" evidence="3 7"/>
<comment type="catalytic activity">
    <reaction evidence="1 7">
        <text>dTDP-4-dehydro-6-deoxy-alpha-D-glucose = dTDP-4-dehydro-beta-L-rhamnose</text>
        <dbReference type="Rhea" id="RHEA:16969"/>
        <dbReference type="ChEBI" id="CHEBI:57649"/>
        <dbReference type="ChEBI" id="CHEBI:62830"/>
        <dbReference type="EC" id="5.1.3.13"/>
    </reaction>
</comment>
<feature type="active site" description="Proton donor" evidence="5">
    <location>
        <position position="135"/>
    </location>
</feature>
<dbReference type="InterPro" id="IPR011051">
    <property type="entry name" value="RmlC_Cupin_sf"/>
</dbReference>
<sequence length="185" mass="20594">MTGISASPTDVEGLWVIERAPIKDSRGSFCRVFEPSVFEEWGWDGPVRQVNHSCTAQRGAVRGLHFQLPPHDETKLVTCLAGEVYDVAVDLRRGSPTFLSAFGTHLSADNRKSLLIPRGFAHGFQALTDDVELLYLHDRDYAPTHEGGLLATDPRLGIDWPIPISQMSERDLTHKPIEDDFEGID</sequence>
<accession>A0A6I4TJ33</accession>
<dbReference type="NCBIfam" id="TIGR01221">
    <property type="entry name" value="rmlC"/>
    <property type="match status" value="1"/>
</dbReference>